<organism evidence="7 8">
    <name type="scientific">Thermaerobacillus caldiproteolyticus</name>
    <dbReference type="NCBI Taxonomy" id="247480"/>
    <lineage>
        <taxon>Bacteria</taxon>
        <taxon>Bacillati</taxon>
        <taxon>Bacillota</taxon>
        <taxon>Bacilli</taxon>
        <taxon>Bacillales</taxon>
        <taxon>Anoxybacillaceae</taxon>
        <taxon>Thermaerobacillus</taxon>
    </lineage>
</organism>
<dbReference type="EMBL" id="JACDUT010000004">
    <property type="protein sequence ID" value="MBA2874814.1"/>
    <property type="molecule type" value="Genomic_DNA"/>
</dbReference>
<dbReference type="InterPro" id="IPR023908">
    <property type="entry name" value="xxxLxxG_rpt"/>
</dbReference>
<evidence type="ECO:0000256" key="1">
    <source>
        <dbReference type="ARBA" id="ARBA00004141"/>
    </source>
</evidence>
<dbReference type="Gene3D" id="1.10.287.950">
    <property type="entry name" value="Methyl-accepting chemotaxis protein"/>
    <property type="match status" value="3"/>
</dbReference>
<dbReference type="SUPFAM" id="SSF58104">
    <property type="entry name" value="Methyl-accepting chemotaxis protein (MCP) signaling domain"/>
    <property type="match status" value="1"/>
</dbReference>
<keyword evidence="4 5" id="KW-0472">Membrane</keyword>
<sequence>MRGVSLFLQELKTIMTNRKIMIPIIAILFIPIMYSGMLIWGFWDPYGHLERLPVAVVNQDQGATLNGEQLKIGDDLVENLKKKKQFSWEFVDEKEAEKGLKNRKYYLVIKIPENFSKHATTLRDEHPHKMELIYMPNESMNFLAAQIGNKAVEKLREDVADTLTETYAETMFQNIKKLAKGLESASEGAKKLHDGIDSAKQGAIKLKDGVDSAKAGTHELHSGALSAEHGAQEMYTHLKTMAEKSLVFKSGLQSASSGAERLSGGMNQLNAGFARLIEGQEKLFDGAEKARDGSQQLSDGLKQSLYGMKQMNEKTPQLANGAAQLRSGASNLSASLGQWAQGAEQTKMGAAQVSTGLEQLTARLDNMIAQTSDPQQKAALEELRASVGQLADGSKQVTNGISQLSENATALKEGADQLSSGAAQLHNGTIALSDGLKRLEAGQEQLTTGAEALADGQRELVQGLATFGEKMNEVKSGMTQLMNGSGQLSVGLHELASGSDKLQDGTNQLAAGSGQLASGMGKLTNGLGNLSHGMEQLSNGSDQLTEGMTTLDKGSNELAAKLNDGAKDANNVKANKDVYDMFAKPIKIKNEKLNEVPNYGTGIAPYFLSLGLFVGALLVSIVFPLREPAGTPKTGISWFISKFGVLVMISIIQSLIADTILLAGVGIEVQSIARFIVFTIITSLTFMALIQLLVTTLGDPGRFLAIIILILQLTTSAGTFPLELIPKVLQPIHSWLPMTYSVAGFRSVISSGDFAFMWKNAYTLLAFMIVFALGTITYFTIQHKRQFYKAVQDMSETPKAL</sequence>
<dbReference type="PANTHER" id="PTHR43077">
    <property type="entry name" value="TRANSPORT PERMEASE YVFS-RELATED"/>
    <property type="match status" value="1"/>
</dbReference>
<dbReference type="AlphaFoldDB" id="A0A7V9Z678"/>
<gene>
    <name evidence="7" type="ORF">HNR31_001585</name>
</gene>
<dbReference type="InterPro" id="IPR017500">
    <property type="entry name" value="Phage_infect_YhgE_N"/>
</dbReference>
<feature type="transmembrane region" description="Helical" evidence="5">
    <location>
        <begin position="603"/>
        <end position="623"/>
    </location>
</feature>
<keyword evidence="3 5" id="KW-1133">Transmembrane helix</keyword>
<dbReference type="NCBIfam" id="TIGR03062">
    <property type="entry name" value="pip_yhgE_Cterm"/>
    <property type="match status" value="1"/>
</dbReference>
<feature type="domain" description="ABC-2 type transporter transmembrane" evidence="6">
    <location>
        <begin position="24"/>
        <end position="160"/>
    </location>
</feature>
<dbReference type="SUPFAM" id="SSF101967">
    <property type="entry name" value="Adhesin YadA, collagen-binding domain"/>
    <property type="match status" value="1"/>
</dbReference>
<dbReference type="NCBIfam" id="TIGR03061">
    <property type="entry name" value="pip_yhgE_Nterm"/>
    <property type="match status" value="1"/>
</dbReference>
<dbReference type="InterPro" id="IPR017501">
    <property type="entry name" value="Phage_infect_YhgE_C"/>
</dbReference>
<evidence type="ECO:0000256" key="4">
    <source>
        <dbReference type="ARBA" id="ARBA00023136"/>
    </source>
</evidence>
<dbReference type="InterPro" id="IPR013525">
    <property type="entry name" value="ABC2_TM"/>
</dbReference>
<keyword evidence="8" id="KW-1185">Reference proteome</keyword>
<keyword evidence="2 5" id="KW-0812">Transmembrane</keyword>
<comment type="subcellular location">
    <subcellularLocation>
        <location evidence="1">Membrane</location>
        <topology evidence="1">Multi-pass membrane protein</topology>
    </subcellularLocation>
</comment>
<feature type="transmembrane region" description="Helical" evidence="5">
    <location>
        <begin position="761"/>
        <end position="781"/>
    </location>
</feature>
<feature type="transmembrane region" description="Helical" evidence="5">
    <location>
        <begin position="703"/>
        <end position="722"/>
    </location>
</feature>
<dbReference type="InterPro" id="IPR011049">
    <property type="entry name" value="Serralysin-like_metalloprot_C"/>
</dbReference>
<feature type="transmembrane region" description="Helical" evidence="5">
    <location>
        <begin position="672"/>
        <end position="694"/>
    </location>
</feature>
<feature type="transmembrane region" description="Helical" evidence="5">
    <location>
        <begin position="20"/>
        <end position="43"/>
    </location>
</feature>
<dbReference type="RefSeq" id="WP_181555680.1">
    <property type="nucleotide sequence ID" value="NZ_JACDUT010000004.1"/>
</dbReference>
<dbReference type="Proteomes" id="UP000523087">
    <property type="component" value="Unassembled WGS sequence"/>
</dbReference>
<feature type="domain" description="ABC-2 type transporter transmembrane" evidence="6">
    <location>
        <begin position="556"/>
        <end position="774"/>
    </location>
</feature>
<comment type="caution">
    <text evidence="7">The sequence shown here is derived from an EMBL/GenBank/DDBJ whole genome shotgun (WGS) entry which is preliminary data.</text>
</comment>
<dbReference type="InterPro" id="IPR051328">
    <property type="entry name" value="T7SS_ABC-Transporter"/>
</dbReference>
<dbReference type="PANTHER" id="PTHR43077:SF5">
    <property type="entry name" value="PHAGE INFECTION PROTEIN"/>
    <property type="match status" value="1"/>
</dbReference>
<feature type="transmembrane region" description="Helical" evidence="5">
    <location>
        <begin position="643"/>
        <end position="666"/>
    </location>
</feature>
<evidence type="ECO:0000256" key="5">
    <source>
        <dbReference type="SAM" id="Phobius"/>
    </source>
</evidence>
<evidence type="ECO:0000256" key="3">
    <source>
        <dbReference type="ARBA" id="ARBA00022989"/>
    </source>
</evidence>
<dbReference type="GO" id="GO:0140359">
    <property type="term" value="F:ABC-type transporter activity"/>
    <property type="evidence" value="ECO:0007669"/>
    <property type="project" value="InterPro"/>
</dbReference>
<dbReference type="Pfam" id="PF12698">
    <property type="entry name" value="ABC2_membrane_3"/>
    <property type="match status" value="2"/>
</dbReference>
<evidence type="ECO:0000313" key="8">
    <source>
        <dbReference type="Proteomes" id="UP000523087"/>
    </source>
</evidence>
<evidence type="ECO:0000256" key="2">
    <source>
        <dbReference type="ARBA" id="ARBA00022692"/>
    </source>
</evidence>
<dbReference type="GO" id="GO:0016020">
    <property type="term" value="C:membrane"/>
    <property type="evidence" value="ECO:0007669"/>
    <property type="project" value="UniProtKB-SubCell"/>
</dbReference>
<dbReference type="NCBIfam" id="TIGR03057">
    <property type="entry name" value="xxxLxxG_by_4"/>
    <property type="match status" value="5"/>
</dbReference>
<evidence type="ECO:0000313" key="7">
    <source>
        <dbReference type="EMBL" id="MBA2874814.1"/>
    </source>
</evidence>
<dbReference type="Gene3D" id="3.40.1710.10">
    <property type="entry name" value="abc type-2 transporter like domain"/>
    <property type="match status" value="1"/>
</dbReference>
<accession>A0A7V9Z678</accession>
<proteinExistence type="predicted"/>
<name>A0A7V9Z678_9BACL</name>
<reference evidence="7 8" key="1">
    <citation type="submission" date="2020-07" db="EMBL/GenBank/DDBJ databases">
        <title>Genomic Encyclopedia of Type Strains, Phase IV (KMG-IV): sequencing the most valuable type-strain genomes for metagenomic binning, comparative biology and taxonomic classification.</title>
        <authorList>
            <person name="Goeker M."/>
        </authorList>
    </citation>
    <scope>NUCLEOTIDE SEQUENCE [LARGE SCALE GENOMIC DNA]</scope>
    <source>
        <strain evidence="7 8">DSM 15730</strain>
    </source>
</reference>
<protein>
    <submittedName>
        <fullName evidence="7">Putative membrane protein</fullName>
    </submittedName>
</protein>
<evidence type="ECO:0000259" key="6">
    <source>
        <dbReference type="Pfam" id="PF12698"/>
    </source>
</evidence>